<dbReference type="AlphaFoldDB" id="A0A0F9Q0M6"/>
<name>A0A0F9Q0M6_9ZZZZ</name>
<evidence type="ECO:0000256" key="1">
    <source>
        <dbReference type="SAM" id="Phobius"/>
    </source>
</evidence>
<gene>
    <name evidence="2" type="ORF">LCGC14_0763530</name>
</gene>
<dbReference type="EMBL" id="LAZR01001894">
    <property type="protein sequence ID" value="KKN37450.1"/>
    <property type="molecule type" value="Genomic_DNA"/>
</dbReference>
<keyword evidence="1" id="KW-1133">Transmembrane helix</keyword>
<keyword evidence="1" id="KW-0472">Membrane</keyword>
<comment type="caution">
    <text evidence="2">The sequence shown here is derived from an EMBL/GenBank/DDBJ whole genome shotgun (WGS) entry which is preliminary data.</text>
</comment>
<evidence type="ECO:0000313" key="2">
    <source>
        <dbReference type="EMBL" id="KKN37450.1"/>
    </source>
</evidence>
<accession>A0A0F9Q0M6</accession>
<protein>
    <submittedName>
        <fullName evidence="2">Uncharacterized protein</fullName>
    </submittedName>
</protein>
<sequence>MELFFALAVYLLGIIVFLAFFAGILMIVAPVTFIKLCIEFDTWWAKKRGWKIP</sequence>
<feature type="transmembrane region" description="Helical" evidence="1">
    <location>
        <begin position="6"/>
        <end position="38"/>
    </location>
</feature>
<organism evidence="2">
    <name type="scientific">marine sediment metagenome</name>
    <dbReference type="NCBI Taxonomy" id="412755"/>
    <lineage>
        <taxon>unclassified sequences</taxon>
        <taxon>metagenomes</taxon>
        <taxon>ecological metagenomes</taxon>
    </lineage>
</organism>
<proteinExistence type="predicted"/>
<reference evidence="2" key="1">
    <citation type="journal article" date="2015" name="Nature">
        <title>Complex archaea that bridge the gap between prokaryotes and eukaryotes.</title>
        <authorList>
            <person name="Spang A."/>
            <person name="Saw J.H."/>
            <person name="Jorgensen S.L."/>
            <person name="Zaremba-Niedzwiedzka K."/>
            <person name="Martijn J."/>
            <person name="Lind A.E."/>
            <person name="van Eijk R."/>
            <person name="Schleper C."/>
            <person name="Guy L."/>
            <person name="Ettema T.J."/>
        </authorList>
    </citation>
    <scope>NUCLEOTIDE SEQUENCE</scope>
</reference>
<keyword evidence="1" id="KW-0812">Transmembrane</keyword>